<protein>
    <submittedName>
        <fullName evidence="2">Uncharacterized protein</fullName>
    </submittedName>
</protein>
<name>A0A1I0JN65_9EURY</name>
<gene>
    <name evidence="2" type="ORF">SAMN04488694_15112</name>
    <name evidence="1" type="ORF">SAMN05192552_10722</name>
</gene>
<dbReference type="AlphaFoldDB" id="A0A1I0JN65"/>
<evidence type="ECO:0000313" key="1">
    <source>
        <dbReference type="EMBL" id="SDD92747.1"/>
    </source>
</evidence>
<dbReference type="EMBL" id="FOIC01000051">
    <property type="protein sequence ID" value="SEU11882.1"/>
    <property type="molecule type" value="Genomic_DNA"/>
</dbReference>
<dbReference type="STRING" id="392421.SAMN04488694_15112"/>
<evidence type="ECO:0000313" key="4">
    <source>
        <dbReference type="Proteomes" id="UP000324021"/>
    </source>
</evidence>
<accession>A0A1I0JN65</accession>
<dbReference type="Proteomes" id="UP000324021">
    <property type="component" value="Unassembled WGS sequence"/>
</dbReference>
<proteinExistence type="predicted"/>
<sequence length="175" mass="19215">MCLSRHYRATPHQIKLDVSAPAPIGAVAPVLARHSTHRVKTSRLVVGRIPLLVAAIGRGQQTADRTQQADELPFSRVVDHALQYLVFLDAESGCRHPLECSKGVTDVCQRPLADFEIRLCFGIVSARVYDRHIGAALGALELGLQRVGFRLGFNDNSLVDRPTNGFYFSRGGNLK</sequence>
<dbReference type="EMBL" id="FMZP01000072">
    <property type="protein sequence ID" value="SDD92747.1"/>
    <property type="molecule type" value="Genomic_DNA"/>
</dbReference>
<reference evidence="2" key="1">
    <citation type="submission" date="2016-10" db="EMBL/GenBank/DDBJ databases">
        <authorList>
            <person name="de Groot N.N."/>
        </authorList>
    </citation>
    <scope>NUCLEOTIDE SEQUENCE [LARGE SCALE GENOMIC DNA]</scope>
    <source>
        <strain evidence="2">CDM_6</strain>
    </source>
</reference>
<evidence type="ECO:0000313" key="3">
    <source>
        <dbReference type="Proteomes" id="UP000199320"/>
    </source>
</evidence>
<organism evidence="2 3">
    <name type="scientific">Natrinema hispanicum</name>
    <dbReference type="NCBI Taxonomy" id="392421"/>
    <lineage>
        <taxon>Archaea</taxon>
        <taxon>Methanobacteriati</taxon>
        <taxon>Methanobacteriota</taxon>
        <taxon>Stenosarchaea group</taxon>
        <taxon>Halobacteria</taxon>
        <taxon>Halobacteriales</taxon>
        <taxon>Natrialbaceae</taxon>
        <taxon>Natrinema</taxon>
    </lineage>
</organism>
<keyword evidence="3" id="KW-1185">Reference proteome</keyword>
<dbReference type="Proteomes" id="UP000199320">
    <property type="component" value="Unassembled WGS sequence"/>
</dbReference>
<reference evidence="3 4" key="2">
    <citation type="submission" date="2016-10" db="EMBL/GenBank/DDBJ databases">
        <authorList>
            <person name="Varghese N."/>
            <person name="Submissions S."/>
        </authorList>
    </citation>
    <scope>NUCLEOTIDE SEQUENCE [LARGE SCALE GENOMIC DNA]</scope>
    <source>
        <strain evidence="1 4">CDM_1</strain>
        <strain evidence="3">CDM_6</strain>
    </source>
</reference>
<evidence type="ECO:0000313" key="2">
    <source>
        <dbReference type="EMBL" id="SEU11882.1"/>
    </source>
</evidence>